<organism evidence="3 4">
    <name type="scientific">Acrasis kona</name>
    <dbReference type="NCBI Taxonomy" id="1008807"/>
    <lineage>
        <taxon>Eukaryota</taxon>
        <taxon>Discoba</taxon>
        <taxon>Heterolobosea</taxon>
        <taxon>Tetramitia</taxon>
        <taxon>Eutetramitia</taxon>
        <taxon>Acrasidae</taxon>
        <taxon>Acrasis</taxon>
    </lineage>
</organism>
<keyword evidence="4" id="KW-1185">Reference proteome</keyword>
<dbReference type="SMART" id="SM00315">
    <property type="entry name" value="RGS"/>
    <property type="match status" value="1"/>
</dbReference>
<dbReference type="InterPro" id="IPR036305">
    <property type="entry name" value="RGS_sf"/>
</dbReference>
<dbReference type="AlphaFoldDB" id="A0AAW2ZH41"/>
<dbReference type="Pfam" id="PF01852">
    <property type="entry name" value="START"/>
    <property type="match status" value="1"/>
</dbReference>
<dbReference type="Pfam" id="PF00615">
    <property type="entry name" value="RGS"/>
    <property type="match status" value="1"/>
</dbReference>
<reference evidence="3 4" key="1">
    <citation type="submission" date="2024-03" db="EMBL/GenBank/DDBJ databases">
        <title>The Acrasis kona genome and developmental transcriptomes reveal deep origins of eukaryotic multicellular pathways.</title>
        <authorList>
            <person name="Sheikh S."/>
            <person name="Fu C.-J."/>
            <person name="Brown M.W."/>
            <person name="Baldauf S.L."/>
        </authorList>
    </citation>
    <scope>NUCLEOTIDE SEQUENCE [LARGE SCALE GENOMIC DNA]</scope>
    <source>
        <strain evidence="3 4">ATCC MYA-3509</strain>
    </source>
</reference>
<protein>
    <submittedName>
        <fullName evidence="2">Regulator of G-protein signaling</fullName>
    </submittedName>
</protein>
<dbReference type="PROSITE" id="PS50132">
    <property type="entry name" value="RGS"/>
    <property type="match status" value="1"/>
</dbReference>
<dbReference type="InterPro" id="IPR023393">
    <property type="entry name" value="START-like_dom_sf"/>
</dbReference>
<dbReference type="InterPro" id="IPR002913">
    <property type="entry name" value="START_lipid-bd_dom"/>
</dbReference>
<comment type="caution">
    <text evidence="3">The sequence shown here is derived from an EMBL/GenBank/DDBJ whole genome shotgun (WGS) entry which is preliminary data.</text>
</comment>
<accession>A0AAW2ZH41</accession>
<evidence type="ECO:0000313" key="3">
    <source>
        <dbReference type="EMBL" id="KAL0488491.1"/>
    </source>
</evidence>
<dbReference type="GO" id="GO:0008289">
    <property type="term" value="F:lipid binding"/>
    <property type="evidence" value="ECO:0007669"/>
    <property type="project" value="InterPro"/>
</dbReference>
<gene>
    <name evidence="2" type="ORF">AKO1_011725</name>
    <name evidence="3" type="ORF">AKO1_015197</name>
</gene>
<proteinExistence type="predicted"/>
<dbReference type="EMBL" id="JAOPGA020001138">
    <property type="protein sequence ID" value="KAL0485421.1"/>
    <property type="molecule type" value="Genomic_DNA"/>
</dbReference>
<dbReference type="CDD" id="cd07440">
    <property type="entry name" value="RGS"/>
    <property type="match status" value="1"/>
</dbReference>
<dbReference type="EMBL" id="JAOPGA020001443">
    <property type="protein sequence ID" value="KAL0488491.1"/>
    <property type="molecule type" value="Genomic_DNA"/>
</dbReference>
<dbReference type="PANTHER" id="PTHR10845:SF192">
    <property type="entry name" value="DOUBLE HIT, ISOFORM B"/>
    <property type="match status" value="1"/>
</dbReference>
<evidence type="ECO:0000313" key="2">
    <source>
        <dbReference type="EMBL" id="KAL0485421.1"/>
    </source>
</evidence>
<feature type="domain" description="RGS" evidence="1">
    <location>
        <begin position="14"/>
        <end position="132"/>
    </location>
</feature>
<dbReference type="Gene3D" id="1.10.167.10">
    <property type="entry name" value="Regulator of G-protein Signalling 4, domain 2"/>
    <property type="match status" value="1"/>
</dbReference>
<dbReference type="Gene3D" id="3.30.530.20">
    <property type="match status" value="1"/>
</dbReference>
<dbReference type="Proteomes" id="UP001431209">
    <property type="component" value="Unassembled WGS sequence"/>
</dbReference>
<dbReference type="InterPro" id="IPR016137">
    <property type="entry name" value="RGS"/>
</dbReference>
<dbReference type="PANTHER" id="PTHR10845">
    <property type="entry name" value="REGULATOR OF G PROTEIN SIGNALING"/>
    <property type="match status" value="1"/>
</dbReference>
<evidence type="ECO:0000313" key="4">
    <source>
        <dbReference type="Proteomes" id="UP001431209"/>
    </source>
</evidence>
<dbReference type="SUPFAM" id="SSF55961">
    <property type="entry name" value="Bet v1-like"/>
    <property type="match status" value="1"/>
</dbReference>
<dbReference type="InterPro" id="IPR044926">
    <property type="entry name" value="RGS_subdomain_2"/>
</dbReference>
<sequence length="398" mass="45768">MNKAKDLITSYNIEFESALDNQDVRSCFSQYLTRTHNQESFLFLTELERFVTYVGHHARYKAAKKIIKEYLTVGAEKEINISNKLREEAVAKYNESNSNCCDIDLFSDIRVAIFMSLKDDCLSGFLSSDEFTLHVHKELKKNKSYLSLIGTQKTEQASQDPTPPPEVNECAEITDEDFNNILLRMRGEEEVWDTVYTSEQYTRSISRESSKGFKAIKNELTFPFDREEVFNITQCSKYSDAIDMEVFKYKRTYHQHIESGKYDGVVTHYELVLPFPINNRYFVSLSSAKKLPNGDILLISKSCNIDGVPFNKKHIKGTAMQGHLFEKTKKDCCKYTVLSAFNLGGFVAPQIVRKLHNTEAFVELIENARYERLSNEEEGPSPEHPIYKSLVYNVVGSK</sequence>
<evidence type="ECO:0000259" key="1">
    <source>
        <dbReference type="PROSITE" id="PS50132"/>
    </source>
</evidence>
<name>A0AAW2ZH41_9EUKA</name>
<dbReference type="PRINTS" id="PR01301">
    <property type="entry name" value="RGSPROTEIN"/>
</dbReference>
<dbReference type="SUPFAM" id="SSF48097">
    <property type="entry name" value="Regulator of G-protein signaling, RGS"/>
    <property type="match status" value="1"/>
</dbReference>